<dbReference type="InterPro" id="IPR007739">
    <property type="entry name" value="RgpF"/>
</dbReference>
<name>A0A3S1DML4_9BACL</name>
<dbReference type="AlphaFoldDB" id="A0A3S1DML4"/>
<protein>
    <submittedName>
        <fullName evidence="1">Uncharacterized protein</fullName>
    </submittedName>
</protein>
<organism evidence="1 2">
    <name type="scientific">Paenibacillus anaericanus</name>
    <dbReference type="NCBI Taxonomy" id="170367"/>
    <lineage>
        <taxon>Bacteria</taxon>
        <taxon>Bacillati</taxon>
        <taxon>Bacillota</taxon>
        <taxon>Bacilli</taxon>
        <taxon>Bacillales</taxon>
        <taxon>Paenibacillaceae</taxon>
        <taxon>Paenibacillus</taxon>
    </lineage>
</organism>
<keyword evidence="2" id="KW-1185">Reference proteome</keyword>
<accession>A0A3S1DML4</accession>
<evidence type="ECO:0000313" key="1">
    <source>
        <dbReference type="EMBL" id="RUT42876.1"/>
    </source>
</evidence>
<dbReference type="Proteomes" id="UP000279446">
    <property type="component" value="Unassembled WGS sequence"/>
</dbReference>
<gene>
    <name evidence="1" type="ORF">EJP82_21845</name>
</gene>
<comment type="caution">
    <text evidence="1">The sequence shown here is derived from an EMBL/GenBank/DDBJ whole genome shotgun (WGS) entry which is preliminary data.</text>
</comment>
<reference evidence="1 2" key="1">
    <citation type="submission" date="2018-12" db="EMBL/GenBank/DDBJ databases">
        <authorList>
            <person name="Sun L."/>
            <person name="Chen Z."/>
        </authorList>
    </citation>
    <scope>NUCLEOTIDE SEQUENCE [LARGE SCALE GENOMIC DNA]</scope>
    <source>
        <strain evidence="1 2">DSM 15890</strain>
    </source>
</reference>
<dbReference type="EMBL" id="RZNY01000024">
    <property type="protein sequence ID" value="RUT42876.1"/>
    <property type="molecule type" value="Genomic_DNA"/>
</dbReference>
<dbReference type="OrthoDB" id="9815339at2"/>
<dbReference type="RefSeq" id="WP_127194182.1">
    <property type="nucleotide sequence ID" value="NZ_RZNY01000024.1"/>
</dbReference>
<sequence>MKRIAVFAHYDKDGELSNNTLNILGHLEKVCERIIMVSTNLNKDEMDLLPSKVECFIRENVGYDFYSYKYGIGKIKNMYSYDELILLNDSFFVATQFNITDILDRVDKSVYEICGLIDSYQFHYHVQTFFVVFKKEALLSVWFNNFWENVTILDTKIDIIFNYEIGLTQSAISHSLMVGACFQWKPKSYFSALLNCIKKGRLNLLFLSFFNFNYLREGNASHILYKEIYNEFAICKWEVVRMYPEVSNFIKRNGNKEEIVEMENYLATKASFYTEKRIDDNLIVDNNQVASKFSLEYIQKTKKQNSDIAVIVHLFYVELLDEIISCLKNIPNKFDLYISVVSLSAAIQVEKRLEHFTNVNSHIYCVQNRGRDVGPFVSLVNTGALDDYICVCKIHSKKSLYSNQGANWRQGIYNELLGSTSRVLSIIETFENKSDVGIIGPEYSYLTNDEFWGANRERVRKLSLEVGIDEKSIKLGFFAGTMFWFNPKILKYIKKLNLSINDFEEENGLQDGSLAHAIERIFVLYSRHDNLKVTTVEFLDSDVLDRDYGDRKISVLS</sequence>
<dbReference type="Pfam" id="PF05045">
    <property type="entry name" value="RgpF"/>
    <property type="match status" value="2"/>
</dbReference>
<evidence type="ECO:0000313" key="2">
    <source>
        <dbReference type="Proteomes" id="UP000279446"/>
    </source>
</evidence>
<proteinExistence type="predicted"/>